<accession>A0A9D4PU06</accession>
<reference evidence="1" key="2">
    <citation type="submission" date="2021-09" db="EMBL/GenBank/DDBJ databases">
        <authorList>
            <person name="Jia N."/>
            <person name="Wang J."/>
            <person name="Shi W."/>
            <person name="Du L."/>
            <person name="Sun Y."/>
            <person name="Zhan W."/>
            <person name="Jiang J."/>
            <person name="Wang Q."/>
            <person name="Zhang B."/>
            <person name="Ji P."/>
            <person name="Sakyi L.B."/>
            <person name="Cui X."/>
            <person name="Yuan T."/>
            <person name="Jiang B."/>
            <person name="Yang W."/>
            <person name="Lam T.T.-Y."/>
            <person name="Chang Q."/>
            <person name="Ding S."/>
            <person name="Wang X."/>
            <person name="Zhu J."/>
            <person name="Ruan X."/>
            <person name="Zhao L."/>
            <person name="Wei J."/>
            <person name="Que T."/>
            <person name="Du C."/>
            <person name="Cheng J."/>
            <person name="Dai P."/>
            <person name="Han X."/>
            <person name="Huang E."/>
            <person name="Gao Y."/>
            <person name="Liu J."/>
            <person name="Shao H."/>
            <person name="Ye R."/>
            <person name="Li L."/>
            <person name="Wei W."/>
            <person name="Wang X."/>
            <person name="Wang C."/>
            <person name="Huo Q."/>
            <person name="Li W."/>
            <person name="Guo W."/>
            <person name="Chen H."/>
            <person name="Chen S."/>
            <person name="Zhou L."/>
            <person name="Zhou L."/>
            <person name="Ni X."/>
            <person name="Tian J."/>
            <person name="Zhou Y."/>
            <person name="Sheng Y."/>
            <person name="Liu T."/>
            <person name="Pan Y."/>
            <person name="Xia L."/>
            <person name="Li J."/>
            <person name="Zhao F."/>
            <person name="Cao W."/>
        </authorList>
    </citation>
    <scope>NUCLEOTIDE SEQUENCE</scope>
    <source>
        <strain evidence="1">Rsan-2018</strain>
        <tissue evidence="1">Larvae</tissue>
    </source>
</reference>
<evidence type="ECO:0000313" key="2">
    <source>
        <dbReference type="Proteomes" id="UP000821837"/>
    </source>
</evidence>
<comment type="caution">
    <text evidence="1">The sequence shown here is derived from an EMBL/GenBank/DDBJ whole genome shotgun (WGS) entry which is preliminary data.</text>
</comment>
<dbReference type="Proteomes" id="UP000821837">
    <property type="component" value="Unassembled WGS sequence"/>
</dbReference>
<protein>
    <submittedName>
        <fullName evidence="1">Uncharacterized protein</fullName>
    </submittedName>
</protein>
<sequence length="157" mass="18111">MVKILRSESRRQVRHFKDCLMVACSSASEGHLNVKAFREWHRQANILTEVLWNDVRRSLPPKKKKTDVPEGRLLILEGAKVDKRHQEVLKCGPKYCVEPRLSIVDKLALTRDIARSVPEKEKERCVVECVDVVAKVESYIRDFKRNYPPLAPMATSC</sequence>
<keyword evidence="2" id="KW-1185">Reference proteome</keyword>
<dbReference type="EMBL" id="JABSTV010001250">
    <property type="protein sequence ID" value="KAH7955571.1"/>
    <property type="molecule type" value="Genomic_DNA"/>
</dbReference>
<dbReference type="AlphaFoldDB" id="A0A9D4PU06"/>
<reference evidence="1" key="1">
    <citation type="journal article" date="2020" name="Cell">
        <title>Large-Scale Comparative Analyses of Tick Genomes Elucidate Their Genetic Diversity and Vector Capacities.</title>
        <authorList>
            <consortium name="Tick Genome and Microbiome Consortium (TIGMIC)"/>
            <person name="Jia N."/>
            <person name="Wang J."/>
            <person name="Shi W."/>
            <person name="Du L."/>
            <person name="Sun Y."/>
            <person name="Zhan W."/>
            <person name="Jiang J.F."/>
            <person name="Wang Q."/>
            <person name="Zhang B."/>
            <person name="Ji P."/>
            <person name="Bell-Sakyi L."/>
            <person name="Cui X.M."/>
            <person name="Yuan T.T."/>
            <person name="Jiang B.G."/>
            <person name="Yang W.F."/>
            <person name="Lam T.T."/>
            <person name="Chang Q.C."/>
            <person name="Ding S.J."/>
            <person name="Wang X.J."/>
            <person name="Zhu J.G."/>
            <person name="Ruan X.D."/>
            <person name="Zhao L."/>
            <person name="Wei J.T."/>
            <person name="Ye R.Z."/>
            <person name="Que T.C."/>
            <person name="Du C.H."/>
            <person name="Zhou Y.H."/>
            <person name="Cheng J.X."/>
            <person name="Dai P.F."/>
            <person name="Guo W.B."/>
            <person name="Han X.H."/>
            <person name="Huang E.J."/>
            <person name="Li L.F."/>
            <person name="Wei W."/>
            <person name="Gao Y.C."/>
            <person name="Liu J.Z."/>
            <person name="Shao H.Z."/>
            <person name="Wang X."/>
            <person name="Wang C.C."/>
            <person name="Yang T.C."/>
            <person name="Huo Q.B."/>
            <person name="Li W."/>
            <person name="Chen H.Y."/>
            <person name="Chen S.E."/>
            <person name="Zhou L.G."/>
            <person name="Ni X.B."/>
            <person name="Tian J.H."/>
            <person name="Sheng Y."/>
            <person name="Liu T."/>
            <person name="Pan Y.S."/>
            <person name="Xia L.Y."/>
            <person name="Li J."/>
            <person name="Zhao F."/>
            <person name="Cao W.C."/>
        </authorList>
    </citation>
    <scope>NUCLEOTIDE SEQUENCE</scope>
    <source>
        <strain evidence="1">Rsan-2018</strain>
    </source>
</reference>
<name>A0A9D4PU06_RHISA</name>
<proteinExistence type="predicted"/>
<evidence type="ECO:0000313" key="1">
    <source>
        <dbReference type="EMBL" id="KAH7955571.1"/>
    </source>
</evidence>
<organism evidence="1 2">
    <name type="scientific">Rhipicephalus sanguineus</name>
    <name type="common">Brown dog tick</name>
    <name type="synonym">Ixodes sanguineus</name>
    <dbReference type="NCBI Taxonomy" id="34632"/>
    <lineage>
        <taxon>Eukaryota</taxon>
        <taxon>Metazoa</taxon>
        <taxon>Ecdysozoa</taxon>
        <taxon>Arthropoda</taxon>
        <taxon>Chelicerata</taxon>
        <taxon>Arachnida</taxon>
        <taxon>Acari</taxon>
        <taxon>Parasitiformes</taxon>
        <taxon>Ixodida</taxon>
        <taxon>Ixodoidea</taxon>
        <taxon>Ixodidae</taxon>
        <taxon>Rhipicephalinae</taxon>
        <taxon>Rhipicephalus</taxon>
        <taxon>Rhipicephalus</taxon>
    </lineage>
</organism>
<gene>
    <name evidence="1" type="ORF">HPB52_001377</name>
</gene>